<dbReference type="EMBL" id="JANBPG010000756">
    <property type="protein sequence ID" value="KAJ1893991.1"/>
    <property type="molecule type" value="Genomic_DNA"/>
</dbReference>
<proteinExistence type="predicted"/>
<sequence>GSAGASGLHGAEGNSTANLSSSGNGSESAGADESASSAGNDGRKVGGYSVVDWANLLSSIEANSISLLCSSSVRVRHLSVDVLYQTGILRRIIAVHEPLPPTGHSWMFRNTDSAYEVLNVLVPRKVSPSHQQQQQQNRSGNGLAAIDGLPNAPLISDFWEVPFGADDDLSNSNFGPKQASQQQQHPLARLASSTREADISIWLSHFPLFVRRACTLIPDVMLVTRTLVCQRLYQMQPLMNQYADISVGSSVYRGSVHVRGSVQRTNDKAAALTPRSDLVSAFGSLFLFAVVSLPTGDLAMRNLSGGASNTLGEMANGSRSPKGNSSLLSGSSGNNNQAAGSASGGGSGGGGRSRLAKSIARKLAPLKSNSRGNKQEHGVGLASIAQLVRMASMILRSDNAPLRQQTAYAFCNTPPAYLQELMQELRPLAESLFDDGSSLSSHRNYLHVPGAAGSALSTSGLMASLGHGLSSPGHASQYTAQGGSGSSSPRVAAQQAYRAGSSILTAAQLAPHGSSKRKTLKAAAGGSSALAREGSDTEVTNASGRTKSGGIQPAADQNPGRRANSFDAATVDYAKRPYFAVSTHHGHGDVHGALAGMGAVTTGNVAAMAAAAAAAAAVNAGSTGSGSVSQMRRRRLRLSLAQIYKHVSRQLDAIDQNGHALYLDEQLMAQLISYIRETKTFLSESSVQWEWEHQPLRIHFCGLVEALYFFISTTEAPAVWLEQSWSALAPQSKVINIGASGGIGSTRASKKFTHETRNGLYQLFERWCGLGRYAGTSKEAQVRLISLALEQTKDPKERVGLAALLEEESRILGLTSLRAMAVLCRDGLLAPVSAKDAVSVADKKLIEPGGPREKGILFAWVSDALAHASSHLQLVGQRAVEWTIRSDPRDASMARVLVQLAYGVLVSASVSNTFSQGSPDPGVTAASGSCGPASAGGSGCGGGGNSSATNHGITTSGLGLVFGAGDGLALGTTVRHSSGTTAAAAAAAMASGNTPDAFSSDRVVLGYLRAMTAIISPASPALSSIATSELPSTGIPDRGGSGGVSAKGHDRHVTAGKAFTISYAAWILPLTLFQLQSEQHRVRRQALLLLRILCMHMAADMSCLFQLDEMGPSIVCDIPAIASGAAAKLTNAVARAFEAHSGPVVMEVVRQVHAQGLHGPRFSALMAIIKPWLHNIVLLQLPADVSGCETYEADVADGFSGLEPISLSRDSLLVLQCMLYLTIKTGHDSMSSMQDLWLALASSDLGSTANSDSMASRSSNMWMIMRYLTGMLMHSGSAALLGFMRRISVFLTRSPQGPLLVQLLIQETMRPTAAVPLGTTVIPAQNMANGMLNNEAWSADITFINPNPHHHHHHHQDQQRKILVSTGGLSMFYLGAISYEQPDVLAEYNSLALLPSTIILLANPERWIRDAARTVLVNLVASERAKCIRACAGSGFASAVDYSMQASDAAHIALDVLRGDECMGGFGNIDGVSLGGSDALNYRECQKRHLRQDSQYPEDSEELLLHDWSPVSFSVGHAEDNTMLSQQRRQEQQEQQQPSMVRIKRIEYRPSIEHIGGGGNSGWGDTGGSSAGGIGGIGGISGSNRERATLHRFVVQLSKLFGRHYTGCAQEWADVSVQWAMSCPVRPLAGLALQVFSVLATEAQYGGSLVITPSRQMILRLIDRLSNVVGDPSLEISAFAETVLAGLRQTAGLAARMCAEDEDVKADLLAASLSLMRTAQSSNVYSMALSIFERIFPLVELNEQAFKRLMVERAGGLCLGGYRLVMLRGLEFASCRDRCLKLIRETLPYDINGSRAGGGGSGGLASDCRVAAMLALTAHLPALIEDSVQSAVVLQRACSKSFKEDTAEDQRAITEEQRDGDNSQSQQQQQNAYPASLVTAILQPSVVGSSARLQLFRRRGQNNNSTNQAQAQQVTDDSSSIDDSQDTSNDQTVDLNDTNVESDSETDNPDTINLTANLNTPSVAFAEIRPPLHEKYLDFITYCSQLVLPLLPTATSNVNANDTTDGSNMRSSRVEFKEANQLFQRLGCLLSPSFTGESITRYALGMCRETIQQFGYAAIECGQRVAADIIATLLQFLNPSSRARTALKYLRDEQVLRIINGGGSDNQQQQYQHQQSLEGAVGLVSAGLGLSQRFEDEARIAWYESDSAVLMSAARAALGRIVALGIGPEDMEVRAVGGDDDESKEEDDSVFAARFAAFSTRSVSPELPVLNVVSDYDSNNDNIDTADDPFIVIDHSSAIGDVGDNDDDNDDDLLAQLDEFDRELDEALER</sequence>
<organism evidence="1 2">
    <name type="scientific">Kickxella alabastrina</name>
    <dbReference type="NCBI Taxonomy" id="61397"/>
    <lineage>
        <taxon>Eukaryota</taxon>
        <taxon>Fungi</taxon>
        <taxon>Fungi incertae sedis</taxon>
        <taxon>Zoopagomycota</taxon>
        <taxon>Kickxellomycotina</taxon>
        <taxon>Kickxellomycetes</taxon>
        <taxon>Kickxellales</taxon>
        <taxon>Kickxellaceae</taxon>
        <taxon>Kickxella</taxon>
    </lineage>
</organism>
<protein>
    <submittedName>
        <fullName evidence="1">Cell morphogenesis protein PAG1</fullName>
    </submittedName>
</protein>
<comment type="caution">
    <text evidence="1">The sequence shown here is derived from an EMBL/GenBank/DDBJ whole genome shotgun (WGS) entry which is preliminary data.</text>
</comment>
<evidence type="ECO:0000313" key="1">
    <source>
        <dbReference type="EMBL" id="KAJ1893991.1"/>
    </source>
</evidence>
<reference evidence="1" key="1">
    <citation type="submission" date="2022-07" db="EMBL/GenBank/DDBJ databases">
        <title>Phylogenomic reconstructions and comparative analyses of Kickxellomycotina fungi.</title>
        <authorList>
            <person name="Reynolds N.K."/>
            <person name="Stajich J.E."/>
            <person name="Barry K."/>
            <person name="Grigoriev I.V."/>
            <person name="Crous P."/>
            <person name="Smith M.E."/>
        </authorList>
    </citation>
    <scope>NUCLEOTIDE SEQUENCE</scope>
    <source>
        <strain evidence="1">Benny 63K</strain>
    </source>
</reference>
<evidence type="ECO:0000313" key="2">
    <source>
        <dbReference type="Proteomes" id="UP001150581"/>
    </source>
</evidence>
<keyword evidence="2" id="KW-1185">Reference proteome</keyword>
<gene>
    <name evidence="1" type="primary">TAO3_2</name>
    <name evidence="1" type="ORF">LPJ66_005445</name>
</gene>
<dbReference type="Proteomes" id="UP001150581">
    <property type="component" value="Unassembled WGS sequence"/>
</dbReference>
<accession>A0ACC1IIV3</accession>
<feature type="non-terminal residue" evidence="1">
    <location>
        <position position="1"/>
    </location>
</feature>
<name>A0ACC1IIV3_9FUNG</name>